<keyword evidence="3" id="KW-1185">Reference proteome</keyword>
<gene>
    <name evidence="2" type="ORF">HDA32_005480</name>
</gene>
<reference evidence="2 3" key="1">
    <citation type="submission" date="2020-07" db="EMBL/GenBank/DDBJ databases">
        <title>Sequencing the genomes of 1000 actinobacteria strains.</title>
        <authorList>
            <person name="Klenk H.-P."/>
        </authorList>
    </citation>
    <scope>NUCLEOTIDE SEQUENCE [LARGE SCALE GENOMIC DNA]</scope>
    <source>
        <strain evidence="2 3">CXB654</strain>
    </source>
</reference>
<evidence type="ECO:0000313" key="2">
    <source>
        <dbReference type="EMBL" id="NYE50360.1"/>
    </source>
</evidence>
<evidence type="ECO:0000256" key="1">
    <source>
        <dbReference type="SAM" id="Phobius"/>
    </source>
</evidence>
<proteinExistence type="predicted"/>
<keyword evidence="1" id="KW-0472">Membrane</keyword>
<dbReference type="RefSeq" id="WP_179645849.1">
    <property type="nucleotide sequence ID" value="NZ_BAAAYY010000014.1"/>
</dbReference>
<organism evidence="2 3">
    <name type="scientific">Spinactinospora alkalitolerans</name>
    <dbReference type="NCBI Taxonomy" id="687207"/>
    <lineage>
        <taxon>Bacteria</taxon>
        <taxon>Bacillati</taxon>
        <taxon>Actinomycetota</taxon>
        <taxon>Actinomycetes</taxon>
        <taxon>Streptosporangiales</taxon>
        <taxon>Nocardiopsidaceae</taxon>
        <taxon>Spinactinospora</taxon>
    </lineage>
</organism>
<keyword evidence="1" id="KW-0812">Transmembrane</keyword>
<protein>
    <submittedName>
        <fullName evidence="2">Membrane protein DedA with SNARE-associated domain</fullName>
    </submittedName>
</protein>
<comment type="caution">
    <text evidence="2">The sequence shown here is derived from an EMBL/GenBank/DDBJ whole genome shotgun (WGS) entry which is preliminary data.</text>
</comment>
<feature type="transmembrane region" description="Helical" evidence="1">
    <location>
        <begin position="40"/>
        <end position="62"/>
    </location>
</feature>
<evidence type="ECO:0000313" key="3">
    <source>
        <dbReference type="Proteomes" id="UP000589036"/>
    </source>
</evidence>
<dbReference type="EMBL" id="JACCCC010000001">
    <property type="protein sequence ID" value="NYE50360.1"/>
    <property type="molecule type" value="Genomic_DNA"/>
</dbReference>
<dbReference type="Proteomes" id="UP000589036">
    <property type="component" value="Unassembled WGS sequence"/>
</dbReference>
<keyword evidence="1" id="KW-1133">Transmembrane helix</keyword>
<accession>A0A852U8V2</accession>
<name>A0A852U8V2_9ACTN</name>
<sequence length="80" mass="8834">MPTTTFLVCTALGGLIRNTAFVVADHLFGENRWTVERYVGVFSKAVVVTAVVAFVCFVVLRLREARRARADRHGAPARCP</sequence>
<dbReference type="AlphaFoldDB" id="A0A852U8V2"/>